<evidence type="ECO:0000313" key="2">
    <source>
        <dbReference type="Proteomes" id="UP001470230"/>
    </source>
</evidence>
<accession>A0ABR2GZS3</accession>
<gene>
    <name evidence="1" type="ORF">M9Y10_031790</name>
</gene>
<proteinExistence type="predicted"/>
<protein>
    <submittedName>
        <fullName evidence="1">Uncharacterized protein</fullName>
    </submittedName>
</protein>
<dbReference type="EMBL" id="JAPFFF010000051">
    <property type="protein sequence ID" value="KAK8839438.1"/>
    <property type="molecule type" value="Genomic_DNA"/>
</dbReference>
<comment type="caution">
    <text evidence="1">The sequence shown here is derived from an EMBL/GenBank/DDBJ whole genome shotgun (WGS) entry which is preliminary data.</text>
</comment>
<sequence length="339" mass="37303">MSINLGSIKVGQKYEFPVFKEVTGVFTPTKNAALLLDGAELGIFYDSNYTQRLTRDGPNPELHFTGFGNGGKVTFEAKVGKTYYFWSGKKGCMNSKYLLLTSLDNLEVKQISPPDGSVFEIAGYGASDIEFNQPVNFESAFITYSSKTIPVTPRKNTSSINVEMKNQLWSLYKDGSITKEGQKFTLTIKGIKTDSSTLYNGDGTLTINYLTCPKPISVTNIQAPSVFLPVFNSNDKDSFIVLTFDGKLNEKPPIAELLYGVPESGDFYHEKLNTAVEDNRIRIDLSGKRRTPKDMLRSGNVYPTVAVKASSLADSKGHTAWSDDPGALGSLTININYKP</sequence>
<organism evidence="1 2">
    <name type="scientific">Tritrichomonas musculus</name>
    <dbReference type="NCBI Taxonomy" id="1915356"/>
    <lineage>
        <taxon>Eukaryota</taxon>
        <taxon>Metamonada</taxon>
        <taxon>Parabasalia</taxon>
        <taxon>Tritrichomonadida</taxon>
        <taxon>Tritrichomonadidae</taxon>
        <taxon>Tritrichomonas</taxon>
    </lineage>
</organism>
<keyword evidence="2" id="KW-1185">Reference proteome</keyword>
<evidence type="ECO:0000313" key="1">
    <source>
        <dbReference type="EMBL" id="KAK8839438.1"/>
    </source>
</evidence>
<name>A0ABR2GZS3_9EUKA</name>
<dbReference type="Proteomes" id="UP001470230">
    <property type="component" value="Unassembled WGS sequence"/>
</dbReference>
<reference evidence="1 2" key="1">
    <citation type="submission" date="2024-04" db="EMBL/GenBank/DDBJ databases">
        <title>Tritrichomonas musculus Genome.</title>
        <authorList>
            <person name="Alves-Ferreira E."/>
            <person name="Grigg M."/>
            <person name="Lorenzi H."/>
            <person name="Galac M."/>
        </authorList>
    </citation>
    <scope>NUCLEOTIDE SEQUENCE [LARGE SCALE GENOMIC DNA]</scope>
    <source>
        <strain evidence="1 2">EAF2021</strain>
    </source>
</reference>